<proteinExistence type="predicted"/>
<organism evidence="1 2">
    <name type="scientific">Melanopsichium pennsylvanicum</name>
    <dbReference type="NCBI Taxonomy" id="63383"/>
    <lineage>
        <taxon>Eukaryota</taxon>
        <taxon>Fungi</taxon>
        <taxon>Dikarya</taxon>
        <taxon>Basidiomycota</taxon>
        <taxon>Ustilaginomycotina</taxon>
        <taxon>Ustilaginomycetes</taxon>
        <taxon>Ustilaginales</taxon>
        <taxon>Ustilaginaceae</taxon>
        <taxon>Melanopsichium</taxon>
    </lineage>
</organism>
<reference evidence="1" key="1">
    <citation type="submission" date="2023-10" db="EMBL/GenBank/DDBJ databases">
        <authorList>
            <person name="Guldener U."/>
        </authorList>
    </citation>
    <scope>NUCLEOTIDE SEQUENCE</scope>
    <source>
        <strain evidence="1">Mp4</strain>
    </source>
</reference>
<comment type="caution">
    <text evidence="1">The sequence shown here is derived from an EMBL/GenBank/DDBJ whole genome shotgun (WGS) entry which is preliminary data.</text>
</comment>
<dbReference type="EMBL" id="OAPG01000023">
    <property type="protein sequence ID" value="SNX88110.1"/>
    <property type="molecule type" value="Genomic_DNA"/>
</dbReference>
<dbReference type="AlphaFoldDB" id="A0AAJ5C8K5"/>
<evidence type="ECO:0000313" key="2">
    <source>
        <dbReference type="Proteomes" id="UP001294444"/>
    </source>
</evidence>
<sequence>MEYIIDNVIHAEYVNSAGRTARSAANCYQSHLACLTDMVPERGQQAVSSPIAPNPMQHWNSASWTWCKISSESPEAVIAAVDGYSGACIAAVEQLIVKGQCA</sequence>
<dbReference type="Proteomes" id="UP001294444">
    <property type="component" value="Unassembled WGS sequence"/>
</dbReference>
<name>A0AAJ5C8K5_9BASI</name>
<protein>
    <submittedName>
        <fullName evidence="1">Uncharacterized protein</fullName>
    </submittedName>
</protein>
<keyword evidence="2" id="KW-1185">Reference proteome</keyword>
<evidence type="ECO:0000313" key="1">
    <source>
        <dbReference type="EMBL" id="SNX88110.1"/>
    </source>
</evidence>
<accession>A0AAJ5C8K5</accession>
<gene>
    <name evidence="1" type="ORF">MEPE_06821</name>
</gene>